<organism evidence="3 4">
    <name type="scientific">Sphingomonas naphthae</name>
    <dbReference type="NCBI Taxonomy" id="1813468"/>
    <lineage>
        <taxon>Bacteria</taxon>
        <taxon>Pseudomonadati</taxon>
        <taxon>Pseudomonadota</taxon>
        <taxon>Alphaproteobacteria</taxon>
        <taxon>Sphingomonadales</taxon>
        <taxon>Sphingomonadaceae</taxon>
        <taxon>Sphingomonas</taxon>
    </lineage>
</organism>
<keyword evidence="1" id="KW-0812">Transmembrane</keyword>
<keyword evidence="1" id="KW-1133">Transmembrane helix</keyword>
<dbReference type="InterPro" id="IPR052173">
    <property type="entry name" value="Beta-lactam_resp_regulator"/>
</dbReference>
<gene>
    <name evidence="3" type="ORF">PQ455_06080</name>
</gene>
<sequence>MIAWTIQTLVSTTLLMLLVLAIRRPVASMFGARIAYALWALPALRMILPALPFHRQLFVPVMLAAPDEVKIGLVPPESVTRAFALPPAITASAPAAGIDWPFLLLCVWAGGALLWFAWQMGRYGLFMRRALRGATTISRECGIAVMQSDHVTGPVAAGIVSRRIFLPRDFVARYSPTERRQALLHEGAHHDRFDIVANLAALAVLAVHWWNPIAHRAYRAFRSDQELACDATVLERMGPEERYAYGSALVKSGGGRFTGTACALDRATEIKRRLKMIKRGRIAAPRRYAGALIAATAITGGLLLTASGGAAAEVAREAVKPVAAMLPAAAAAPFADPALPMQVVEHSVQEGAAIAARARAAADRAREAADHAGVAADHAAHAAHQAHLAAAAPLPPLAPLPPIAPGAPRAPVPPVPPIPPVATADEEAFGRMISAQVTASLATARAELASECARRGKPVPDTQDWSRLAMCGVDQAEIRREVAKSLAEARDEVARDRDIPSHIRKSVLASLDQEIARNR</sequence>
<dbReference type="Proteomes" id="UP001220395">
    <property type="component" value="Chromosome"/>
</dbReference>
<keyword evidence="1" id="KW-0472">Membrane</keyword>
<evidence type="ECO:0000313" key="4">
    <source>
        <dbReference type="Proteomes" id="UP001220395"/>
    </source>
</evidence>
<accession>A0ABY7TRH1</accession>
<reference evidence="3 4" key="1">
    <citation type="submission" date="2023-02" db="EMBL/GenBank/DDBJ databases">
        <title>Genome sequence of Sphingomonas naphthae.</title>
        <authorList>
            <person name="Kim S."/>
            <person name="Heo J."/>
            <person name="Kwon S.-W."/>
        </authorList>
    </citation>
    <scope>NUCLEOTIDE SEQUENCE [LARGE SCALE GENOMIC DNA]</scope>
    <source>
        <strain evidence="3 4">KACC 18716</strain>
    </source>
</reference>
<dbReference type="Pfam" id="PF05569">
    <property type="entry name" value="Peptidase_M56"/>
    <property type="match status" value="1"/>
</dbReference>
<dbReference type="PANTHER" id="PTHR34978:SF3">
    <property type="entry name" value="SLR0241 PROTEIN"/>
    <property type="match status" value="1"/>
</dbReference>
<feature type="domain" description="Peptidase M56" evidence="2">
    <location>
        <begin position="6"/>
        <end position="277"/>
    </location>
</feature>
<feature type="transmembrane region" description="Helical" evidence="1">
    <location>
        <begin position="288"/>
        <end position="312"/>
    </location>
</feature>
<evidence type="ECO:0000313" key="3">
    <source>
        <dbReference type="EMBL" id="WCT74789.1"/>
    </source>
</evidence>
<feature type="transmembrane region" description="Helical" evidence="1">
    <location>
        <begin position="100"/>
        <end position="118"/>
    </location>
</feature>
<name>A0ABY7TRH1_9SPHN</name>
<dbReference type="InterPro" id="IPR008756">
    <property type="entry name" value="Peptidase_M56"/>
</dbReference>
<proteinExistence type="predicted"/>
<protein>
    <submittedName>
        <fullName evidence="3">M56 family metallopeptidase</fullName>
    </submittedName>
</protein>
<evidence type="ECO:0000259" key="2">
    <source>
        <dbReference type="Pfam" id="PF05569"/>
    </source>
</evidence>
<keyword evidence="4" id="KW-1185">Reference proteome</keyword>
<dbReference type="CDD" id="cd07341">
    <property type="entry name" value="M56_BlaR1_MecR1_like"/>
    <property type="match status" value="1"/>
</dbReference>
<dbReference type="RefSeq" id="WP_273690132.1">
    <property type="nucleotide sequence ID" value="NZ_CP117411.1"/>
</dbReference>
<dbReference type="EMBL" id="CP117411">
    <property type="protein sequence ID" value="WCT74789.1"/>
    <property type="molecule type" value="Genomic_DNA"/>
</dbReference>
<feature type="transmembrane region" description="Helical" evidence="1">
    <location>
        <begin position="6"/>
        <end position="22"/>
    </location>
</feature>
<feature type="transmembrane region" description="Helical" evidence="1">
    <location>
        <begin position="34"/>
        <end position="53"/>
    </location>
</feature>
<evidence type="ECO:0000256" key="1">
    <source>
        <dbReference type="SAM" id="Phobius"/>
    </source>
</evidence>
<dbReference type="PANTHER" id="PTHR34978">
    <property type="entry name" value="POSSIBLE SENSOR-TRANSDUCER PROTEIN BLAR"/>
    <property type="match status" value="1"/>
</dbReference>